<dbReference type="GO" id="GO:0003677">
    <property type="term" value="F:DNA binding"/>
    <property type="evidence" value="ECO:0007669"/>
    <property type="project" value="UniProtKB-KW"/>
</dbReference>
<dbReference type="InterPro" id="IPR050950">
    <property type="entry name" value="HTH-type_LysR_regulators"/>
</dbReference>
<dbReference type="EMBL" id="JPVN01000005">
    <property type="protein sequence ID" value="KGR79478.1"/>
    <property type="molecule type" value="Genomic_DNA"/>
</dbReference>
<dbReference type="SUPFAM" id="SSF53850">
    <property type="entry name" value="Periplasmic binding protein-like II"/>
    <property type="match status" value="1"/>
</dbReference>
<feature type="domain" description="HTH lysR-type" evidence="5">
    <location>
        <begin position="1"/>
        <end position="58"/>
    </location>
</feature>
<dbReference type="AlphaFoldDB" id="A0A0A3I9L2"/>
<organism evidence="6 7">
    <name type="scientific">Ureibacillus manganicus DSM 26584</name>
    <dbReference type="NCBI Taxonomy" id="1384049"/>
    <lineage>
        <taxon>Bacteria</taxon>
        <taxon>Bacillati</taxon>
        <taxon>Bacillota</taxon>
        <taxon>Bacilli</taxon>
        <taxon>Bacillales</taxon>
        <taxon>Caryophanaceae</taxon>
        <taxon>Ureibacillus</taxon>
    </lineage>
</organism>
<dbReference type="GO" id="GO:0005829">
    <property type="term" value="C:cytosol"/>
    <property type="evidence" value="ECO:0007669"/>
    <property type="project" value="TreeGrafter"/>
</dbReference>
<dbReference type="Gene3D" id="3.40.190.290">
    <property type="match status" value="1"/>
</dbReference>
<gene>
    <name evidence="6" type="ORF">CD29_05110</name>
</gene>
<dbReference type="GO" id="GO:0003700">
    <property type="term" value="F:DNA-binding transcription factor activity"/>
    <property type="evidence" value="ECO:0007669"/>
    <property type="project" value="InterPro"/>
</dbReference>
<dbReference type="Gene3D" id="1.10.10.10">
    <property type="entry name" value="Winged helix-like DNA-binding domain superfamily/Winged helix DNA-binding domain"/>
    <property type="match status" value="1"/>
</dbReference>
<dbReference type="Proteomes" id="UP000030416">
    <property type="component" value="Unassembled WGS sequence"/>
</dbReference>
<dbReference type="CDD" id="cd05466">
    <property type="entry name" value="PBP2_LTTR_substrate"/>
    <property type="match status" value="1"/>
</dbReference>
<dbReference type="PROSITE" id="PS50931">
    <property type="entry name" value="HTH_LYSR"/>
    <property type="match status" value="1"/>
</dbReference>
<dbReference type="PRINTS" id="PR00039">
    <property type="entry name" value="HTHLYSR"/>
</dbReference>
<name>A0A0A3I9L2_9BACL</name>
<dbReference type="Pfam" id="PF00126">
    <property type="entry name" value="HTH_1"/>
    <property type="match status" value="1"/>
</dbReference>
<evidence type="ECO:0000313" key="6">
    <source>
        <dbReference type="EMBL" id="KGR79478.1"/>
    </source>
</evidence>
<proteinExistence type="inferred from homology"/>
<dbReference type="SUPFAM" id="SSF46785">
    <property type="entry name" value="Winged helix' DNA-binding domain"/>
    <property type="match status" value="1"/>
</dbReference>
<reference evidence="6 7" key="1">
    <citation type="submission" date="2014-02" db="EMBL/GenBank/DDBJ databases">
        <title>Draft genome sequence of Lysinibacillus manganicus DSM 26584T.</title>
        <authorList>
            <person name="Zhang F."/>
            <person name="Wang G."/>
            <person name="Zhang L."/>
        </authorList>
    </citation>
    <scope>NUCLEOTIDE SEQUENCE [LARGE SCALE GENOMIC DNA]</scope>
    <source>
        <strain evidence="6 7">DSM 26584</strain>
    </source>
</reference>
<dbReference type="PANTHER" id="PTHR30419:SF28">
    <property type="entry name" value="HTH-TYPE TRANSCRIPTIONAL REGULATOR BSDA"/>
    <property type="match status" value="1"/>
</dbReference>
<dbReference type="FunFam" id="1.10.10.10:FF:000001">
    <property type="entry name" value="LysR family transcriptional regulator"/>
    <property type="match status" value="1"/>
</dbReference>
<dbReference type="InterPro" id="IPR036390">
    <property type="entry name" value="WH_DNA-bd_sf"/>
</dbReference>
<dbReference type="InterPro" id="IPR005119">
    <property type="entry name" value="LysR_subst-bd"/>
</dbReference>
<dbReference type="RefSeq" id="WP_036183602.1">
    <property type="nucleotide sequence ID" value="NZ_AVDA01000005.1"/>
</dbReference>
<keyword evidence="4" id="KW-0804">Transcription</keyword>
<evidence type="ECO:0000256" key="2">
    <source>
        <dbReference type="ARBA" id="ARBA00023015"/>
    </source>
</evidence>
<evidence type="ECO:0000256" key="4">
    <source>
        <dbReference type="ARBA" id="ARBA00023163"/>
    </source>
</evidence>
<dbReference type="Pfam" id="PF03466">
    <property type="entry name" value="LysR_substrate"/>
    <property type="match status" value="1"/>
</dbReference>
<evidence type="ECO:0000313" key="7">
    <source>
        <dbReference type="Proteomes" id="UP000030416"/>
    </source>
</evidence>
<dbReference type="STRING" id="1384049.CD29_05110"/>
<protein>
    <submittedName>
        <fullName evidence="6">LysR family transcriptional regulator</fullName>
    </submittedName>
</protein>
<evidence type="ECO:0000256" key="1">
    <source>
        <dbReference type="ARBA" id="ARBA00009437"/>
    </source>
</evidence>
<dbReference type="PANTHER" id="PTHR30419">
    <property type="entry name" value="HTH-TYPE TRANSCRIPTIONAL REGULATOR YBHD"/>
    <property type="match status" value="1"/>
</dbReference>
<accession>A0A0A3I9L2</accession>
<comment type="similarity">
    <text evidence="1">Belongs to the LysR transcriptional regulatory family.</text>
</comment>
<keyword evidence="2" id="KW-0805">Transcription regulation</keyword>
<keyword evidence="3" id="KW-0238">DNA-binding</keyword>
<sequence>MSLFKYEIFHKVAEIGSFTKAGELLGLTQSAVSHAISSLEKEFGFEMIHRSKNGLKLTTDGQIMLSAIRKVLQAQELLKQEAANINGVTKGVLRIGTFTSISTKWLPTIIQKMEQQFPGVQIKIKEGDYYEIEKMLLDGVIDCGFLNRPSSNHFQFTPIYSDRLLCIVSNKSHLYKKDLVDIKDVELEPFIMTSYNGTNDVKYILDMYNVKTNIRFELHDESAIVSMVEHGLGITILPELILSKLPMNVRAIPLAQNCYRTIGIATKQSISPATEKFINLLTDWLSKHNNNE</sequence>
<comment type="caution">
    <text evidence="6">The sequence shown here is derived from an EMBL/GenBank/DDBJ whole genome shotgun (WGS) entry which is preliminary data.</text>
</comment>
<dbReference type="InterPro" id="IPR000847">
    <property type="entry name" value="LysR_HTH_N"/>
</dbReference>
<keyword evidence="7" id="KW-1185">Reference proteome</keyword>
<evidence type="ECO:0000259" key="5">
    <source>
        <dbReference type="PROSITE" id="PS50931"/>
    </source>
</evidence>
<evidence type="ECO:0000256" key="3">
    <source>
        <dbReference type="ARBA" id="ARBA00023125"/>
    </source>
</evidence>
<dbReference type="OrthoDB" id="63123at2"/>
<dbReference type="eggNOG" id="COG0583">
    <property type="taxonomic scope" value="Bacteria"/>
</dbReference>
<dbReference type="InterPro" id="IPR036388">
    <property type="entry name" value="WH-like_DNA-bd_sf"/>
</dbReference>